<evidence type="ECO:0000256" key="1">
    <source>
        <dbReference type="SAM" id="Coils"/>
    </source>
</evidence>
<evidence type="ECO:0000259" key="3">
    <source>
        <dbReference type="Pfam" id="PF06580"/>
    </source>
</evidence>
<feature type="transmembrane region" description="Helical" evidence="2">
    <location>
        <begin position="12"/>
        <end position="34"/>
    </location>
</feature>
<keyword evidence="2" id="KW-0472">Membrane</keyword>
<dbReference type="RefSeq" id="WP_342161217.1">
    <property type="nucleotide sequence ID" value="NZ_JBCDNA010000003.1"/>
</dbReference>
<keyword evidence="2" id="KW-1133">Transmembrane helix</keyword>
<keyword evidence="4" id="KW-0418">Kinase</keyword>
<proteinExistence type="predicted"/>
<dbReference type="GO" id="GO:0016301">
    <property type="term" value="F:kinase activity"/>
    <property type="evidence" value="ECO:0007669"/>
    <property type="project" value="UniProtKB-KW"/>
</dbReference>
<dbReference type="Proteomes" id="UP001474120">
    <property type="component" value="Unassembled WGS sequence"/>
</dbReference>
<sequence>MQLAAMDLRKLINSRFILSHFLFWIGVWFFYVYFFSYNSTDANYVTWFSTFLIPVTMITTYFVVYYLIPRYLLEKKYALFILYSIYTVILSTWLILMTIFASLVFLSNLNIEKMPPMSKNYVFVLILVYLIVMVVSFVNLLNHNFRTESKNKELENKILETQLQLKDQELQYLKKQIHPHFLFNTLNTIYGFALKRSRNTSDIILKLSNLLDYILYQVNKPKVSLEEEVMHLKEYIELERIRFQDTLKVSFQTEGSFKHKMIPPMLLIPFVENAFKHGNLIDGYLQVHIKIKLEDHVLHFEIKNSVKQENQSHKTSGIGLQNIKKRLDLIYPNSYKLEVNINNDWFLVDLLIKNINNI</sequence>
<feature type="transmembrane region" description="Helical" evidence="2">
    <location>
        <begin position="46"/>
        <end position="68"/>
    </location>
</feature>
<organism evidence="4 5">
    <name type="scientific">Lutimonas vermicola</name>
    <dbReference type="NCBI Taxonomy" id="414288"/>
    <lineage>
        <taxon>Bacteria</taxon>
        <taxon>Pseudomonadati</taxon>
        <taxon>Bacteroidota</taxon>
        <taxon>Flavobacteriia</taxon>
        <taxon>Flavobacteriales</taxon>
        <taxon>Flavobacteriaceae</taxon>
        <taxon>Lutimonas</taxon>
    </lineage>
</organism>
<protein>
    <submittedName>
        <fullName evidence="4">Histidine kinase</fullName>
    </submittedName>
</protein>
<dbReference type="InterPro" id="IPR010559">
    <property type="entry name" value="Sig_transdc_His_kin_internal"/>
</dbReference>
<dbReference type="Pfam" id="PF06580">
    <property type="entry name" value="His_kinase"/>
    <property type="match status" value="1"/>
</dbReference>
<keyword evidence="5" id="KW-1185">Reference proteome</keyword>
<dbReference type="EMBL" id="JBCDNA010000003">
    <property type="protein sequence ID" value="MEL4457056.1"/>
    <property type="molecule type" value="Genomic_DNA"/>
</dbReference>
<feature type="domain" description="Signal transduction histidine kinase internal region" evidence="3">
    <location>
        <begin position="169"/>
        <end position="247"/>
    </location>
</feature>
<name>A0ABU9L3N7_9FLAO</name>
<feature type="transmembrane region" description="Helical" evidence="2">
    <location>
        <begin position="80"/>
        <end position="106"/>
    </location>
</feature>
<keyword evidence="2" id="KW-0812">Transmembrane</keyword>
<dbReference type="Gene3D" id="3.30.565.10">
    <property type="entry name" value="Histidine kinase-like ATPase, C-terminal domain"/>
    <property type="match status" value="1"/>
</dbReference>
<dbReference type="PANTHER" id="PTHR34220">
    <property type="entry name" value="SENSOR HISTIDINE KINASE YPDA"/>
    <property type="match status" value="1"/>
</dbReference>
<dbReference type="PANTHER" id="PTHR34220:SF7">
    <property type="entry name" value="SENSOR HISTIDINE KINASE YPDA"/>
    <property type="match status" value="1"/>
</dbReference>
<evidence type="ECO:0000313" key="5">
    <source>
        <dbReference type="Proteomes" id="UP001474120"/>
    </source>
</evidence>
<accession>A0ABU9L3N7</accession>
<reference evidence="4 5" key="1">
    <citation type="submission" date="2024-04" db="EMBL/GenBank/DDBJ databases">
        <title>whole genome sequencing of Lutimonas vermicola strain IMCC1616.</title>
        <authorList>
            <person name="Bae S.S."/>
        </authorList>
    </citation>
    <scope>NUCLEOTIDE SEQUENCE [LARGE SCALE GENOMIC DNA]</scope>
    <source>
        <strain evidence="4 5">IMCC1616</strain>
    </source>
</reference>
<feature type="coiled-coil region" evidence="1">
    <location>
        <begin position="144"/>
        <end position="176"/>
    </location>
</feature>
<comment type="caution">
    <text evidence="4">The sequence shown here is derived from an EMBL/GenBank/DDBJ whole genome shotgun (WGS) entry which is preliminary data.</text>
</comment>
<dbReference type="InterPro" id="IPR036890">
    <property type="entry name" value="HATPase_C_sf"/>
</dbReference>
<evidence type="ECO:0000256" key="2">
    <source>
        <dbReference type="SAM" id="Phobius"/>
    </source>
</evidence>
<feature type="transmembrane region" description="Helical" evidence="2">
    <location>
        <begin position="121"/>
        <end position="142"/>
    </location>
</feature>
<keyword evidence="4" id="KW-0808">Transferase</keyword>
<gene>
    <name evidence="4" type="ORF">AABB81_14195</name>
</gene>
<keyword evidence="1" id="KW-0175">Coiled coil</keyword>
<dbReference type="InterPro" id="IPR050640">
    <property type="entry name" value="Bact_2-comp_sensor_kinase"/>
</dbReference>
<evidence type="ECO:0000313" key="4">
    <source>
        <dbReference type="EMBL" id="MEL4457056.1"/>
    </source>
</evidence>